<evidence type="ECO:0000313" key="3">
    <source>
        <dbReference type="EMBL" id="QWG00157.1"/>
    </source>
</evidence>
<keyword evidence="3" id="KW-0808">Transferase</keyword>
<evidence type="ECO:0000313" key="4">
    <source>
        <dbReference type="Proteomes" id="UP000678679"/>
    </source>
</evidence>
<dbReference type="Pfam" id="PF00534">
    <property type="entry name" value="Glycos_transf_1"/>
    <property type="match status" value="1"/>
</dbReference>
<feature type="transmembrane region" description="Helical" evidence="1">
    <location>
        <begin position="93"/>
        <end position="112"/>
    </location>
</feature>
<reference evidence="3 4" key="1">
    <citation type="submission" date="2021-05" db="EMBL/GenBank/DDBJ databases">
        <title>Comparative genomic studies on the polysaccharide-degrading batcterial strains of the Flammeovirga genus.</title>
        <authorList>
            <person name="Zewei F."/>
            <person name="Zheng Z."/>
            <person name="Yu L."/>
            <person name="Ruyue G."/>
            <person name="Yanhong M."/>
            <person name="Yuanyuan C."/>
            <person name="Jingyan G."/>
            <person name="Wenjun H."/>
        </authorList>
    </citation>
    <scope>NUCLEOTIDE SEQUENCE [LARGE SCALE GENOMIC DNA]</scope>
    <source>
        <strain evidence="3 4">NBRC:100898</strain>
    </source>
</reference>
<dbReference type="KEGG" id="fya:KMW28_10890"/>
<dbReference type="PANTHER" id="PTHR12526">
    <property type="entry name" value="GLYCOSYLTRANSFERASE"/>
    <property type="match status" value="1"/>
</dbReference>
<feature type="transmembrane region" description="Helical" evidence="1">
    <location>
        <begin position="132"/>
        <end position="152"/>
    </location>
</feature>
<dbReference type="AlphaFoldDB" id="A0AAX1N276"/>
<dbReference type="GO" id="GO:0016757">
    <property type="term" value="F:glycosyltransferase activity"/>
    <property type="evidence" value="ECO:0007669"/>
    <property type="project" value="UniProtKB-KW"/>
</dbReference>
<dbReference type="EMBL" id="CP076132">
    <property type="protein sequence ID" value="QWG00157.1"/>
    <property type="molecule type" value="Genomic_DNA"/>
</dbReference>
<organism evidence="3 4">
    <name type="scientific">Flammeovirga yaeyamensis</name>
    <dbReference type="NCBI Taxonomy" id="367791"/>
    <lineage>
        <taxon>Bacteria</taxon>
        <taxon>Pseudomonadati</taxon>
        <taxon>Bacteroidota</taxon>
        <taxon>Cytophagia</taxon>
        <taxon>Cytophagales</taxon>
        <taxon>Flammeovirgaceae</taxon>
        <taxon>Flammeovirga</taxon>
    </lineage>
</organism>
<gene>
    <name evidence="3" type="ORF">KMW28_10890</name>
</gene>
<protein>
    <submittedName>
        <fullName evidence="3">Glycosyltransferase</fullName>
        <ecNumber evidence="3">2.4.-.-</ecNumber>
    </submittedName>
</protein>
<dbReference type="EC" id="2.4.-.-" evidence="3"/>
<keyword evidence="1" id="KW-0472">Membrane</keyword>
<dbReference type="Gene3D" id="3.40.50.2000">
    <property type="entry name" value="Glycogen Phosphorylase B"/>
    <property type="match status" value="2"/>
</dbReference>
<proteinExistence type="predicted"/>
<dbReference type="PANTHER" id="PTHR12526:SF630">
    <property type="entry name" value="GLYCOSYLTRANSFERASE"/>
    <property type="match status" value="1"/>
</dbReference>
<keyword evidence="3" id="KW-0328">Glycosyltransferase</keyword>
<sequence>MDIKKNIKDLKIQHIFYSGLGGHGNVFFSLIKAQNSTLFKNEVLLYGIEKPRQEYIEKFKKNYINFKYVKKNKGIDFFFWFNIYKSLNKNNDIFFLHGSYNIIPVFIFSLIYKKKIIVRETQANHLKSTIEWILLFFSFLFSNKIIFLSLDYENELKKKFKFLFPKTKTNIIPNGIDLDLYYKIKSKNSNNILKIGMLSRIVPIKDHKTLIKSICKISNKNIILSIAGEGESTEYLKKLVADLEMNNVIFEGLINSEQIPAYLKSLDIYVHATLGETMSTSIMQAQASGLPIIATNVNGVNNVIIDNINGLLVEKYNIDSYVEKINLLINNENLRKKFANESLLYSKRLSNEIMADLYNEIMINL</sequence>
<evidence type="ECO:0000256" key="1">
    <source>
        <dbReference type="SAM" id="Phobius"/>
    </source>
</evidence>
<evidence type="ECO:0000259" key="2">
    <source>
        <dbReference type="Pfam" id="PF00534"/>
    </source>
</evidence>
<dbReference type="RefSeq" id="WP_169663396.1">
    <property type="nucleotide sequence ID" value="NZ_CP076132.1"/>
</dbReference>
<dbReference type="SUPFAM" id="SSF53756">
    <property type="entry name" value="UDP-Glycosyltransferase/glycogen phosphorylase"/>
    <property type="match status" value="1"/>
</dbReference>
<keyword evidence="1" id="KW-0812">Transmembrane</keyword>
<keyword evidence="4" id="KW-1185">Reference proteome</keyword>
<name>A0AAX1N276_9BACT</name>
<dbReference type="Proteomes" id="UP000678679">
    <property type="component" value="Chromosome 1"/>
</dbReference>
<feature type="domain" description="Glycosyl transferase family 1" evidence="2">
    <location>
        <begin position="191"/>
        <end position="341"/>
    </location>
</feature>
<dbReference type="CDD" id="cd03801">
    <property type="entry name" value="GT4_PimA-like"/>
    <property type="match status" value="1"/>
</dbReference>
<keyword evidence="1" id="KW-1133">Transmembrane helix</keyword>
<dbReference type="InterPro" id="IPR001296">
    <property type="entry name" value="Glyco_trans_1"/>
</dbReference>
<accession>A0AAX1N276</accession>